<evidence type="ECO:0000313" key="2">
    <source>
        <dbReference type="EMBL" id="VAW11863.1"/>
    </source>
</evidence>
<feature type="region of interest" description="Disordered" evidence="1">
    <location>
        <begin position="41"/>
        <end position="67"/>
    </location>
</feature>
<feature type="compositionally biased region" description="Acidic residues" evidence="1">
    <location>
        <begin position="174"/>
        <end position="192"/>
    </location>
</feature>
<proteinExistence type="predicted"/>
<feature type="region of interest" description="Disordered" evidence="1">
    <location>
        <begin position="1"/>
        <end position="28"/>
    </location>
</feature>
<feature type="region of interest" description="Disordered" evidence="1">
    <location>
        <begin position="157"/>
        <end position="231"/>
    </location>
</feature>
<dbReference type="InterPro" id="IPR021735">
    <property type="entry name" value="DUF3306"/>
</dbReference>
<dbReference type="AlphaFoldDB" id="A0A3B0T724"/>
<feature type="compositionally biased region" description="Polar residues" evidence="1">
    <location>
        <begin position="15"/>
        <end position="24"/>
    </location>
</feature>
<name>A0A3B0T724_9ZZZZ</name>
<organism evidence="2">
    <name type="scientific">hydrothermal vent metagenome</name>
    <dbReference type="NCBI Taxonomy" id="652676"/>
    <lineage>
        <taxon>unclassified sequences</taxon>
        <taxon>metagenomes</taxon>
        <taxon>ecological metagenomes</taxon>
    </lineage>
</organism>
<gene>
    <name evidence="2" type="ORF">MNBD_ALPHA09-1473</name>
</gene>
<reference evidence="2" key="1">
    <citation type="submission" date="2018-06" db="EMBL/GenBank/DDBJ databases">
        <authorList>
            <person name="Zhirakovskaya E."/>
        </authorList>
    </citation>
    <scope>NUCLEOTIDE SEQUENCE</scope>
</reference>
<sequence>MTGNPKSPPPDKAQNIRSAKQDSNAEGGLFSRWSARKVAVAQGEAETANAQTTVQTEDAERQETEARQLANRRAAEAIDIDTADYDTDFTPFLLDGVPEALRRRALKALWRTNPALANVDGLNDYDEDFRAVSGTFTAIKSSWEVGRGYAGKAEDVTRQMQARDEEVRKAQAAEAEETGDTESAGDDTGQDEVEAKSVVEAEEASGSTDIIDEIEPPPASAVPAGDPDLAGVTPAENIAVSARVSLRHRLLADEN</sequence>
<dbReference type="EMBL" id="UOEM01000036">
    <property type="protein sequence ID" value="VAW11863.1"/>
    <property type="molecule type" value="Genomic_DNA"/>
</dbReference>
<feature type="compositionally biased region" description="Basic and acidic residues" evidence="1">
    <location>
        <begin position="157"/>
        <end position="171"/>
    </location>
</feature>
<protein>
    <recommendedName>
        <fullName evidence="3">DUF3306 domain-containing protein</fullName>
    </recommendedName>
</protein>
<accession>A0A3B0T724</accession>
<feature type="compositionally biased region" description="Pro residues" evidence="1">
    <location>
        <begin position="1"/>
        <end position="11"/>
    </location>
</feature>
<evidence type="ECO:0008006" key="3">
    <source>
        <dbReference type="Google" id="ProtNLM"/>
    </source>
</evidence>
<evidence type="ECO:0000256" key="1">
    <source>
        <dbReference type="SAM" id="MobiDB-lite"/>
    </source>
</evidence>
<dbReference type="Pfam" id="PF11748">
    <property type="entry name" value="DUF3306"/>
    <property type="match status" value="1"/>
</dbReference>